<dbReference type="AlphaFoldDB" id="A0A0B8T8Z7"/>
<evidence type="ECO:0000256" key="1">
    <source>
        <dbReference type="SAM" id="Coils"/>
    </source>
</evidence>
<feature type="region of interest" description="Disordered" evidence="2">
    <location>
        <begin position="43"/>
        <end position="63"/>
    </location>
</feature>
<keyword evidence="1" id="KW-0175">Coiled coil</keyword>
<dbReference type="RefSeq" id="WP_037497198.1">
    <property type="nucleotide sequence ID" value="NZ_JJMU01000024.1"/>
</dbReference>
<reference evidence="6" key="1">
    <citation type="submission" date="2014-04" db="EMBL/GenBank/DDBJ databases">
        <title>Whole-Genome optical mapping and complete genome sequence of Sphingobacterium deserti sp. nov., a new spaces isolated from desert in the west of China.</title>
        <authorList>
            <person name="Teng C."/>
            <person name="Zhou Z."/>
            <person name="Li X."/>
            <person name="Chen M."/>
            <person name="Lin M."/>
            <person name="Wang L."/>
            <person name="Su S."/>
            <person name="Zhang C."/>
            <person name="Zhang W."/>
        </authorList>
    </citation>
    <scope>NUCLEOTIDE SEQUENCE [LARGE SCALE GENOMIC DNA]</scope>
    <source>
        <strain evidence="6">ACCC05744</strain>
    </source>
</reference>
<dbReference type="OrthoDB" id="5381491at2"/>
<keyword evidence="3" id="KW-1133">Transmembrane helix</keyword>
<proteinExistence type="predicted"/>
<evidence type="ECO:0000259" key="4">
    <source>
        <dbReference type="Pfam" id="PF14257"/>
    </source>
</evidence>
<organism evidence="5 6">
    <name type="scientific">Sphingobacterium deserti</name>
    <dbReference type="NCBI Taxonomy" id="1229276"/>
    <lineage>
        <taxon>Bacteria</taxon>
        <taxon>Pseudomonadati</taxon>
        <taxon>Bacteroidota</taxon>
        <taxon>Sphingobacteriia</taxon>
        <taxon>Sphingobacteriales</taxon>
        <taxon>Sphingobacteriaceae</taxon>
        <taxon>Sphingobacterium</taxon>
    </lineage>
</organism>
<reference evidence="5 6" key="2">
    <citation type="journal article" date="2015" name="PLoS ONE">
        <title>Whole-Genome Optical Mapping and Finished Genome Sequence of Sphingobacterium deserti sp. nov., a New Species Isolated from the Western Desert of China.</title>
        <authorList>
            <person name="Teng C."/>
            <person name="Zhou Z."/>
            <person name="Molnar I."/>
            <person name="Li X."/>
            <person name="Tang R."/>
            <person name="Chen M."/>
            <person name="Wang L."/>
            <person name="Su S."/>
            <person name="Zhang W."/>
            <person name="Lin M."/>
        </authorList>
    </citation>
    <scope>NUCLEOTIDE SEQUENCE [LARGE SCALE GENOMIC DNA]</scope>
    <source>
        <strain evidence="6">ACCC05744</strain>
    </source>
</reference>
<evidence type="ECO:0000313" key="5">
    <source>
        <dbReference type="EMBL" id="KGE14450.1"/>
    </source>
</evidence>
<keyword evidence="6" id="KW-1185">Reference proteome</keyword>
<dbReference type="Pfam" id="PF14257">
    <property type="entry name" value="DUF4349"/>
    <property type="match status" value="1"/>
</dbReference>
<name>A0A0B8T8Z7_9SPHI</name>
<evidence type="ECO:0000256" key="3">
    <source>
        <dbReference type="SAM" id="Phobius"/>
    </source>
</evidence>
<feature type="compositionally biased region" description="Polar residues" evidence="2">
    <location>
        <begin position="47"/>
        <end position="60"/>
    </location>
</feature>
<dbReference type="PROSITE" id="PS51257">
    <property type="entry name" value="PROKAR_LIPOPROTEIN"/>
    <property type="match status" value="1"/>
</dbReference>
<dbReference type="eggNOG" id="COG1196">
    <property type="taxonomic scope" value="Bacteria"/>
</dbReference>
<gene>
    <name evidence="5" type="ORF">DI53_1479</name>
</gene>
<accession>A0A0B8T8Z7</accession>
<evidence type="ECO:0000313" key="6">
    <source>
        <dbReference type="Proteomes" id="UP000031802"/>
    </source>
</evidence>
<feature type="transmembrane region" description="Helical" evidence="3">
    <location>
        <begin position="252"/>
        <end position="277"/>
    </location>
</feature>
<dbReference type="PATRIC" id="fig|1229276.3.peg.1531"/>
<dbReference type="STRING" id="1229276.DI53_1479"/>
<comment type="caution">
    <text evidence="5">The sequence shown here is derived from an EMBL/GenBank/DDBJ whole genome shotgun (WGS) entry which is preliminary data.</text>
</comment>
<keyword evidence="3" id="KW-0472">Membrane</keyword>
<feature type="coiled-coil region" evidence="1">
    <location>
        <begin position="171"/>
        <end position="214"/>
    </location>
</feature>
<sequence>MRKQSFPLFAFCALLIACNKSPEVANEAPVAEVSVTGDAAADAQGVRQMSQSAPSNQENPSAVLGSIPQTKKIIRSGNLAIESKDIAKSKATLDALCKRLSGYYEQETLTNSGSYSSYSLVVRIPANQLDQYLKAIEQGDDKLTERSLRSEDVSLQYFDTESRLKSKRSYLERYQQMVAQAKNVKELLEIQEQIRQLQEEIDSQENVMRSLRDQVNFSSIAIQLFEYQANSPMGSQGFWIRLKQALADGWRLTAGIFLTVISLWPIFIVFGLLFFGWRKYRNSKSRQ</sequence>
<protein>
    <recommendedName>
        <fullName evidence="4">DUF4349 domain-containing protein</fullName>
    </recommendedName>
</protein>
<feature type="domain" description="DUF4349" evidence="4">
    <location>
        <begin position="71"/>
        <end position="277"/>
    </location>
</feature>
<dbReference type="InterPro" id="IPR025645">
    <property type="entry name" value="DUF4349"/>
</dbReference>
<evidence type="ECO:0000256" key="2">
    <source>
        <dbReference type="SAM" id="MobiDB-lite"/>
    </source>
</evidence>
<dbReference type="Gene3D" id="1.10.287.1490">
    <property type="match status" value="1"/>
</dbReference>
<dbReference type="Proteomes" id="UP000031802">
    <property type="component" value="Unassembled WGS sequence"/>
</dbReference>
<keyword evidence="3" id="KW-0812">Transmembrane</keyword>
<dbReference type="EMBL" id="JJMU01000024">
    <property type="protein sequence ID" value="KGE14450.1"/>
    <property type="molecule type" value="Genomic_DNA"/>
</dbReference>